<comment type="pathway">
    <text evidence="3 4">Purine metabolism; IMP biosynthesis via de novo pathway; 5-amino-1-(5-phospho-D-ribosyl)imidazole-4-carboxylate from 5-amino-1-(5-phospho-D-ribosyl)imidazole (N5-CAIR route): step 1/2.</text>
</comment>
<evidence type="ECO:0000313" key="9">
    <source>
        <dbReference type="Proteomes" id="UP001626536"/>
    </source>
</evidence>
<keyword evidence="1 3" id="KW-0547">Nucleotide-binding</keyword>
<name>A0ABZ0HTT7_9HYPH</name>
<feature type="binding site" evidence="3">
    <location>
        <position position="190"/>
    </location>
    <ligand>
        <name>ATP</name>
        <dbReference type="ChEBI" id="CHEBI:30616"/>
    </ligand>
</feature>
<dbReference type="Pfam" id="PF02222">
    <property type="entry name" value="ATP-grasp"/>
    <property type="match status" value="1"/>
</dbReference>
<reference evidence="8 9" key="1">
    <citation type="submission" date="2023-10" db="EMBL/GenBank/DDBJ databases">
        <title>Novel methanotroph of the genus Methylocapsa from a subarctic wetland.</title>
        <authorList>
            <person name="Belova S.E."/>
            <person name="Oshkin I.Y."/>
            <person name="Miroshnikov K."/>
            <person name="Dedysh S.N."/>
        </authorList>
    </citation>
    <scope>NUCLEOTIDE SEQUENCE [LARGE SCALE GENOMIC DNA]</scope>
    <source>
        <strain evidence="8 9">RX1</strain>
    </source>
</reference>
<dbReference type="PANTHER" id="PTHR11609:SF5">
    <property type="entry name" value="PHOSPHORIBOSYLAMINOIMIDAZOLE CARBOXYLASE"/>
    <property type="match status" value="1"/>
</dbReference>
<feature type="domain" description="PurT/PurK-like preATP-grasp" evidence="7">
    <location>
        <begin position="9"/>
        <end position="105"/>
    </location>
</feature>
<dbReference type="SUPFAM" id="SSF51246">
    <property type="entry name" value="Rudiment single hybrid motif"/>
    <property type="match status" value="1"/>
</dbReference>
<proteinExistence type="inferred from homology"/>
<evidence type="ECO:0000259" key="5">
    <source>
        <dbReference type="Pfam" id="PF02222"/>
    </source>
</evidence>
<dbReference type="HAMAP" id="MF_01928">
    <property type="entry name" value="PurK"/>
    <property type="match status" value="1"/>
</dbReference>
<dbReference type="Gene3D" id="3.40.50.20">
    <property type="match status" value="1"/>
</dbReference>
<dbReference type="InterPro" id="IPR040686">
    <property type="entry name" value="PurK_C"/>
</dbReference>
<feature type="binding site" evidence="3">
    <location>
        <position position="147"/>
    </location>
    <ligand>
        <name>ATP</name>
        <dbReference type="ChEBI" id="CHEBI:30616"/>
    </ligand>
</feature>
<dbReference type="InterPro" id="IPR016185">
    <property type="entry name" value="PreATP-grasp_dom_sf"/>
</dbReference>
<feature type="binding site" evidence="3">
    <location>
        <position position="107"/>
    </location>
    <ligand>
        <name>ATP</name>
        <dbReference type="ChEBI" id="CHEBI:30616"/>
    </ligand>
</feature>
<organism evidence="8 9">
    <name type="scientific">Methylocapsa polymorpha</name>
    <dbReference type="NCBI Taxonomy" id="3080828"/>
    <lineage>
        <taxon>Bacteria</taxon>
        <taxon>Pseudomonadati</taxon>
        <taxon>Pseudomonadota</taxon>
        <taxon>Alphaproteobacteria</taxon>
        <taxon>Hyphomicrobiales</taxon>
        <taxon>Beijerinckiaceae</taxon>
        <taxon>Methylocapsa</taxon>
    </lineage>
</organism>
<protein>
    <recommendedName>
        <fullName evidence="3 4">N5-carboxyaminoimidazole ribonucleotide synthase</fullName>
        <shortName evidence="3 4">N5-CAIR synthase</shortName>
        <ecNumber evidence="3 4">6.3.4.18</ecNumber>
    </recommendedName>
    <alternativeName>
        <fullName evidence="3 4">5-(carboxyamino)imidazole ribonucleotide synthetase</fullName>
    </alternativeName>
</protein>
<dbReference type="InterPro" id="IPR003135">
    <property type="entry name" value="ATP-grasp_carboxylate-amine"/>
</dbReference>
<feature type="binding site" evidence="3">
    <location>
        <begin position="152"/>
        <end position="158"/>
    </location>
    <ligand>
        <name>ATP</name>
        <dbReference type="ChEBI" id="CHEBI:30616"/>
    </ligand>
</feature>
<dbReference type="SUPFAM" id="SSF56059">
    <property type="entry name" value="Glutathione synthetase ATP-binding domain-like"/>
    <property type="match status" value="1"/>
</dbReference>
<dbReference type="Gene3D" id="3.30.470.20">
    <property type="entry name" value="ATP-grasp fold, B domain"/>
    <property type="match status" value="1"/>
</dbReference>
<dbReference type="Pfam" id="PF17769">
    <property type="entry name" value="PurK_C"/>
    <property type="match status" value="1"/>
</dbReference>
<dbReference type="Proteomes" id="UP001626536">
    <property type="component" value="Chromosome"/>
</dbReference>
<feature type="domain" description="ATP-grasp fold ATP-dependent carboxylate-amine ligase-type" evidence="5">
    <location>
        <begin position="113"/>
        <end position="297"/>
    </location>
</feature>
<dbReference type="InterPro" id="IPR013815">
    <property type="entry name" value="ATP_grasp_subdomain_1"/>
</dbReference>
<dbReference type="NCBIfam" id="NF004679">
    <property type="entry name" value="PRK06019.1-5"/>
    <property type="match status" value="1"/>
</dbReference>
<feature type="binding site" evidence="3">
    <location>
        <begin position="182"/>
        <end position="185"/>
    </location>
    <ligand>
        <name>ATP</name>
        <dbReference type="ChEBI" id="CHEBI:30616"/>
    </ligand>
</feature>
<comment type="similarity">
    <text evidence="3 4">Belongs to the PurK/PurT family.</text>
</comment>
<keyword evidence="2 3" id="KW-0067">ATP-binding</keyword>
<dbReference type="InterPro" id="IPR054350">
    <property type="entry name" value="PurT/PurK_preATP-grasp"/>
</dbReference>
<keyword evidence="3 4" id="KW-0436">Ligase</keyword>
<dbReference type="InterPro" id="IPR011054">
    <property type="entry name" value="Rudment_hybrid_motif"/>
</dbReference>
<dbReference type="GO" id="GO:0034028">
    <property type="term" value="F:5-(carboxyamino)imidazole ribonucleotide synthase activity"/>
    <property type="evidence" value="ECO:0007669"/>
    <property type="project" value="UniProtKB-EC"/>
</dbReference>
<evidence type="ECO:0000259" key="7">
    <source>
        <dbReference type="Pfam" id="PF22660"/>
    </source>
</evidence>
<gene>
    <name evidence="3 4" type="primary">purK</name>
    <name evidence="8" type="ORF">RZS28_04870</name>
</gene>
<evidence type="ECO:0000313" key="8">
    <source>
        <dbReference type="EMBL" id="WOJ90628.1"/>
    </source>
</evidence>
<dbReference type="RefSeq" id="WP_407340216.1">
    <property type="nucleotide sequence ID" value="NZ_CP136862.1"/>
</dbReference>
<dbReference type="EC" id="6.3.4.18" evidence="3 4"/>
<accession>A0ABZ0HTT7</accession>
<dbReference type="Pfam" id="PF22660">
    <property type="entry name" value="RS_preATP-grasp-like"/>
    <property type="match status" value="1"/>
</dbReference>
<dbReference type="EMBL" id="CP136862">
    <property type="protein sequence ID" value="WOJ90628.1"/>
    <property type="molecule type" value="Genomic_DNA"/>
</dbReference>
<comment type="function">
    <text evidence="3">Catalyzes the ATP-dependent conversion of 5-aminoimidazole ribonucleotide (AIR) and HCO(3)(-) to N5-carboxyaminoimidazole ribonucleotide (N5-CAIR).</text>
</comment>
<dbReference type="Gene3D" id="3.30.1490.20">
    <property type="entry name" value="ATP-grasp fold, A domain"/>
    <property type="match status" value="1"/>
</dbReference>
<comment type="catalytic activity">
    <reaction evidence="3 4">
        <text>5-amino-1-(5-phospho-beta-D-ribosyl)imidazole + hydrogencarbonate + ATP = 5-carboxyamino-1-(5-phospho-D-ribosyl)imidazole + ADP + phosphate + 2 H(+)</text>
        <dbReference type="Rhea" id="RHEA:19317"/>
        <dbReference type="ChEBI" id="CHEBI:15378"/>
        <dbReference type="ChEBI" id="CHEBI:17544"/>
        <dbReference type="ChEBI" id="CHEBI:30616"/>
        <dbReference type="ChEBI" id="CHEBI:43474"/>
        <dbReference type="ChEBI" id="CHEBI:58730"/>
        <dbReference type="ChEBI" id="CHEBI:137981"/>
        <dbReference type="ChEBI" id="CHEBI:456216"/>
        <dbReference type="EC" id="6.3.4.18"/>
    </reaction>
</comment>
<evidence type="ECO:0000256" key="4">
    <source>
        <dbReference type="RuleBase" id="RU361200"/>
    </source>
</evidence>
<keyword evidence="3 4" id="KW-0658">Purine biosynthesis</keyword>
<comment type="subunit">
    <text evidence="3 4">Homodimer.</text>
</comment>
<feature type="domain" description="Phosphoribosylaminoimidazole carboxylase C-terminal" evidence="6">
    <location>
        <begin position="321"/>
        <end position="363"/>
    </location>
</feature>
<sequence>MSFALAPGATIGILGGGQLGRMLALAAARLGLKAHIYSNDPDSPAFDVCGARTLASFEDEKSLADFAVNVDVVTYEFENVPARTAAILADLSIVRPSPEVLATCQDRLVEKEFLTANGIATAAYMRVDDAGSLARAVAQLGRPSILKTRRFGYDGKGQVLVREGADLAVTFRSLGGAPAILEAIVPFAKEISVVAARGQDGQFAAYNVCENAHENHILKFTRAPALLAPDVAAEAVRLARAIADALDYIGVLAVEMFVVDPSGGAGEGAAELRVNEIAPRVHNSGHWTLDGALTSQFEQHVRAVAGWPLGATGRHGASVEMWNLIGEEVFAWEQILREPGANLHLYGKAEARPGRKMGHVTRVLS</sequence>
<evidence type="ECO:0000256" key="2">
    <source>
        <dbReference type="ARBA" id="ARBA00022840"/>
    </source>
</evidence>
<dbReference type="NCBIfam" id="NF004676">
    <property type="entry name" value="PRK06019.1-2"/>
    <property type="match status" value="1"/>
</dbReference>
<comment type="function">
    <text evidence="4">Catalyzes the ATP-dependent conversion of 5-aminoimidazole ribonucleotide (AIR) and HCO(3)- to N5-carboxyaminoimidazole ribonucleotide (N5-CAIR).</text>
</comment>
<keyword evidence="9" id="KW-1185">Reference proteome</keyword>
<dbReference type="NCBIfam" id="TIGR01161">
    <property type="entry name" value="purK"/>
    <property type="match status" value="1"/>
</dbReference>
<feature type="binding site" evidence="3">
    <location>
        <position position="213"/>
    </location>
    <ligand>
        <name>ATP</name>
        <dbReference type="ChEBI" id="CHEBI:30616"/>
    </ligand>
</feature>
<evidence type="ECO:0000259" key="6">
    <source>
        <dbReference type="Pfam" id="PF17769"/>
    </source>
</evidence>
<evidence type="ECO:0000256" key="3">
    <source>
        <dbReference type="HAMAP-Rule" id="MF_01928"/>
    </source>
</evidence>
<dbReference type="SUPFAM" id="SSF52440">
    <property type="entry name" value="PreATP-grasp domain"/>
    <property type="match status" value="1"/>
</dbReference>
<dbReference type="InterPro" id="IPR005875">
    <property type="entry name" value="PurK"/>
</dbReference>
<evidence type="ECO:0000256" key="1">
    <source>
        <dbReference type="ARBA" id="ARBA00022741"/>
    </source>
</evidence>
<feature type="binding site" evidence="3">
    <location>
        <begin position="275"/>
        <end position="276"/>
    </location>
    <ligand>
        <name>ATP</name>
        <dbReference type="ChEBI" id="CHEBI:30616"/>
    </ligand>
</feature>
<dbReference type="PANTHER" id="PTHR11609">
    <property type="entry name" value="PURINE BIOSYNTHESIS PROTEIN 6/7, PUR6/7"/>
    <property type="match status" value="1"/>
</dbReference>